<keyword evidence="4" id="KW-1185">Reference proteome</keyword>
<gene>
    <name evidence="3" type="ORF">HNR39_004505</name>
</gene>
<dbReference type="Pfam" id="PF04264">
    <property type="entry name" value="YceI"/>
    <property type="match status" value="1"/>
</dbReference>
<comment type="caution">
    <text evidence="3">The sequence shown here is derived from an EMBL/GenBank/DDBJ whole genome shotgun (WGS) entry which is preliminary data.</text>
</comment>
<dbReference type="PANTHER" id="PTHR34406">
    <property type="entry name" value="PROTEIN YCEI"/>
    <property type="match status" value="1"/>
</dbReference>
<dbReference type="SMART" id="SM00867">
    <property type="entry name" value="YceI"/>
    <property type="match status" value="1"/>
</dbReference>
<feature type="chain" id="PRO_5032946470" evidence="1">
    <location>
        <begin position="30"/>
        <end position="198"/>
    </location>
</feature>
<organism evidence="3 4">
    <name type="scientific">Glaciimonas immobilis</name>
    <dbReference type="NCBI Taxonomy" id="728004"/>
    <lineage>
        <taxon>Bacteria</taxon>
        <taxon>Pseudomonadati</taxon>
        <taxon>Pseudomonadota</taxon>
        <taxon>Betaproteobacteria</taxon>
        <taxon>Burkholderiales</taxon>
        <taxon>Oxalobacteraceae</taxon>
        <taxon>Glaciimonas</taxon>
    </lineage>
</organism>
<dbReference type="Gene3D" id="2.40.128.110">
    <property type="entry name" value="Lipid/polyisoprenoid-binding, YceI-like"/>
    <property type="match status" value="1"/>
</dbReference>
<feature type="domain" description="Lipid/polyisoprenoid-binding YceI-like" evidence="2">
    <location>
        <begin position="32"/>
        <end position="195"/>
    </location>
</feature>
<reference evidence="3 4" key="1">
    <citation type="submission" date="2020-08" db="EMBL/GenBank/DDBJ databases">
        <title>Genomic Encyclopedia of Type Strains, Phase IV (KMG-IV): sequencing the most valuable type-strain genomes for metagenomic binning, comparative biology and taxonomic classification.</title>
        <authorList>
            <person name="Goeker M."/>
        </authorList>
    </citation>
    <scope>NUCLEOTIDE SEQUENCE [LARGE SCALE GENOMIC DNA]</scope>
    <source>
        <strain evidence="3 4">DSM 23240</strain>
    </source>
</reference>
<evidence type="ECO:0000256" key="1">
    <source>
        <dbReference type="SAM" id="SignalP"/>
    </source>
</evidence>
<evidence type="ECO:0000313" key="3">
    <source>
        <dbReference type="EMBL" id="MBB5202635.1"/>
    </source>
</evidence>
<dbReference type="PANTHER" id="PTHR34406:SF2">
    <property type="entry name" value="PERIPLASMIC PROTEIN"/>
    <property type="match status" value="1"/>
</dbReference>
<dbReference type="AlphaFoldDB" id="A0A840RXK2"/>
<keyword evidence="1" id="KW-0732">Signal</keyword>
<protein>
    <submittedName>
        <fullName evidence="3">Polyisoprenoid-binding protein YceI</fullName>
    </submittedName>
</protein>
<accession>A0A840RXK2</accession>
<dbReference type="SUPFAM" id="SSF101874">
    <property type="entry name" value="YceI-like"/>
    <property type="match status" value="1"/>
</dbReference>
<dbReference type="InterPro" id="IPR007372">
    <property type="entry name" value="Lipid/polyisoprenoid-bd_YceI"/>
</dbReference>
<evidence type="ECO:0000259" key="2">
    <source>
        <dbReference type="SMART" id="SM00867"/>
    </source>
</evidence>
<feature type="signal peptide" evidence="1">
    <location>
        <begin position="1"/>
        <end position="29"/>
    </location>
</feature>
<proteinExistence type="predicted"/>
<dbReference type="RefSeq" id="WP_168057418.1">
    <property type="nucleotide sequence ID" value="NZ_JAAOZT010000023.1"/>
</dbReference>
<sequence length="198" mass="22320">MPPRLVNINSLFFLLIALTFSAVSVAASAAEHYTIDPEHTFVSFEYSHWGLSMQRNRFDRSAGYIALDQPSGPGEIMIEIDAASVNTGTELFNKILRASDFFDAEKYPKIRFTSSHLFFDGDNLKQVEGELTIKDVTRTVSLEVTSFNCRFMVLYGKRACGANGFVKILRSDYHLGRFVPFVSDEVTLHIVVEAIKDY</sequence>
<evidence type="ECO:0000313" key="4">
    <source>
        <dbReference type="Proteomes" id="UP000571084"/>
    </source>
</evidence>
<dbReference type="Proteomes" id="UP000571084">
    <property type="component" value="Unassembled WGS sequence"/>
</dbReference>
<dbReference type="EMBL" id="JACHHQ010000019">
    <property type="protein sequence ID" value="MBB5202635.1"/>
    <property type="molecule type" value="Genomic_DNA"/>
</dbReference>
<name>A0A840RXK2_9BURK</name>
<dbReference type="InterPro" id="IPR036761">
    <property type="entry name" value="TTHA0802/YceI-like_sf"/>
</dbReference>